<accession>A0A165ZRM8</accession>
<reference evidence="1 2" key="1">
    <citation type="submission" date="2016-04" db="EMBL/GenBank/DDBJ databases">
        <title>Genome sequence of Methanobrevibacter curvatus DSM 11111.</title>
        <authorList>
            <person name="Poehlein A."/>
            <person name="Seedorf H."/>
            <person name="Daniel R."/>
        </authorList>
    </citation>
    <scope>NUCLEOTIDE SEQUENCE [LARGE SCALE GENOMIC DNA]</scope>
    <source>
        <strain evidence="1 2">DSM 11111</strain>
    </source>
</reference>
<dbReference type="EMBL" id="LWMV01000195">
    <property type="protein sequence ID" value="KZX11073.1"/>
    <property type="molecule type" value="Genomic_DNA"/>
</dbReference>
<gene>
    <name evidence="1" type="ORF">MBCUR_15530</name>
</gene>
<evidence type="ECO:0000313" key="1">
    <source>
        <dbReference type="EMBL" id="KZX11073.1"/>
    </source>
</evidence>
<evidence type="ECO:0000313" key="2">
    <source>
        <dbReference type="Proteomes" id="UP000077245"/>
    </source>
</evidence>
<proteinExistence type="predicted"/>
<dbReference type="RefSeq" id="WP_157077711.1">
    <property type="nucleotide sequence ID" value="NZ_LWMV01000195.1"/>
</dbReference>
<dbReference type="PATRIC" id="fig|49547.3.peg.1659"/>
<keyword evidence="2" id="KW-1185">Reference proteome</keyword>
<organism evidence="1 2">
    <name type="scientific">Methanobrevibacter curvatus</name>
    <dbReference type="NCBI Taxonomy" id="49547"/>
    <lineage>
        <taxon>Archaea</taxon>
        <taxon>Methanobacteriati</taxon>
        <taxon>Methanobacteriota</taxon>
        <taxon>Methanomada group</taxon>
        <taxon>Methanobacteria</taxon>
        <taxon>Methanobacteriales</taxon>
        <taxon>Methanobacteriaceae</taxon>
        <taxon>Methanobrevibacter</taxon>
    </lineage>
</organism>
<dbReference type="Proteomes" id="UP000077245">
    <property type="component" value="Unassembled WGS sequence"/>
</dbReference>
<dbReference type="AlphaFoldDB" id="A0A165ZRM8"/>
<dbReference type="OrthoDB" id="78120at2157"/>
<protein>
    <submittedName>
        <fullName evidence="1">Uncharacterized protein</fullName>
    </submittedName>
</protein>
<sequence length="57" mass="6646">MPDNILIDNFHHGHVHIHPDRREIKTQDLQSTLIIVLKHISTNKEVQYGKLRGVLII</sequence>
<comment type="caution">
    <text evidence="1">The sequence shown here is derived from an EMBL/GenBank/DDBJ whole genome shotgun (WGS) entry which is preliminary data.</text>
</comment>
<name>A0A165ZRM8_9EURY</name>